<gene>
    <name evidence="2" type="ORF">ACFO4O_02145</name>
</gene>
<organism evidence="2 3">
    <name type="scientific">Glaciecola siphonariae</name>
    <dbReference type="NCBI Taxonomy" id="521012"/>
    <lineage>
        <taxon>Bacteria</taxon>
        <taxon>Pseudomonadati</taxon>
        <taxon>Pseudomonadota</taxon>
        <taxon>Gammaproteobacteria</taxon>
        <taxon>Alteromonadales</taxon>
        <taxon>Alteromonadaceae</taxon>
        <taxon>Glaciecola</taxon>
    </lineage>
</organism>
<dbReference type="SUPFAM" id="SSF47413">
    <property type="entry name" value="lambda repressor-like DNA-binding domains"/>
    <property type="match status" value="1"/>
</dbReference>
<keyword evidence="3" id="KW-1185">Reference proteome</keyword>
<dbReference type="EMBL" id="JBHSGU010000002">
    <property type="protein sequence ID" value="MFC4698961.1"/>
    <property type="molecule type" value="Genomic_DNA"/>
</dbReference>
<proteinExistence type="predicted"/>
<dbReference type="RefSeq" id="WP_382405655.1">
    <property type="nucleotide sequence ID" value="NZ_JBHSGU010000002.1"/>
</dbReference>
<evidence type="ECO:0000259" key="1">
    <source>
        <dbReference type="PROSITE" id="PS50943"/>
    </source>
</evidence>
<dbReference type="InterPro" id="IPR010982">
    <property type="entry name" value="Lambda_DNA-bd_dom_sf"/>
</dbReference>
<evidence type="ECO:0000313" key="2">
    <source>
        <dbReference type="EMBL" id="MFC4698961.1"/>
    </source>
</evidence>
<dbReference type="InterPro" id="IPR017507">
    <property type="entry name" value="Tscrpt_reg_HipB-like"/>
</dbReference>
<dbReference type="SMART" id="SM00530">
    <property type="entry name" value="HTH_XRE"/>
    <property type="match status" value="1"/>
</dbReference>
<evidence type="ECO:0000313" key="3">
    <source>
        <dbReference type="Proteomes" id="UP001595897"/>
    </source>
</evidence>
<comment type="caution">
    <text evidence="2">The sequence shown here is derived from an EMBL/GenBank/DDBJ whole genome shotgun (WGS) entry which is preliminary data.</text>
</comment>
<protein>
    <submittedName>
        <fullName evidence="2">Helix-turn-helix transcriptional regulator</fullName>
    </submittedName>
</protein>
<reference evidence="3" key="1">
    <citation type="journal article" date="2019" name="Int. J. Syst. Evol. Microbiol.">
        <title>The Global Catalogue of Microorganisms (GCM) 10K type strain sequencing project: providing services to taxonomists for standard genome sequencing and annotation.</title>
        <authorList>
            <consortium name="The Broad Institute Genomics Platform"/>
            <consortium name="The Broad Institute Genome Sequencing Center for Infectious Disease"/>
            <person name="Wu L."/>
            <person name="Ma J."/>
        </authorList>
    </citation>
    <scope>NUCLEOTIDE SEQUENCE [LARGE SCALE GENOMIC DNA]</scope>
    <source>
        <strain evidence="3">KACC 12507</strain>
    </source>
</reference>
<dbReference type="InterPro" id="IPR001387">
    <property type="entry name" value="Cro/C1-type_HTH"/>
</dbReference>
<dbReference type="Pfam" id="PF01381">
    <property type="entry name" value="HTH_3"/>
    <property type="match status" value="1"/>
</dbReference>
<feature type="domain" description="HTH cro/C1-type" evidence="1">
    <location>
        <begin position="12"/>
        <end position="66"/>
    </location>
</feature>
<accession>A0ABV9LR35</accession>
<dbReference type="Gene3D" id="1.10.260.40">
    <property type="entry name" value="lambda repressor-like DNA-binding domains"/>
    <property type="match status" value="1"/>
</dbReference>
<name>A0ABV9LR35_9ALTE</name>
<dbReference type="CDD" id="cd00093">
    <property type="entry name" value="HTH_XRE"/>
    <property type="match status" value="1"/>
</dbReference>
<dbReference type="PROSITE" id="PS50943">
    <property type="entry name" value="HTH_CROC1"/>
    <property type="match status" value="1"/>
</dbReference>
<sequence length="69" mass="7686">MNPALQSIGMKIREERKSQSLTQTELANLSGVSLNFISQLEQGKPSVQMNKVFMVLDTLGLSVELKYSK</sequence>
<dbReference type="Proteomes" id="UP001595897">
    <property type="component" value="Unassembled WGS sequence"/>
</dbReference>
<dbReference type="NCBIfam" id="TIGR03070">
    <property type="entry name" value="couple_hipB"/>
    <property type="match status" value="1"/>
</dbReference>